<evidence type="ECO:0000256" key="1">
    <source>
        <dbReference type="ARBA" id="ARBA00004323"/>
    </source>
</evidence>
<dbReference type="Gene3D" id="3.20.20.80">
    <property type="entry name" value="Glycosidases"/>
    <property type="match status" value="1"/>
</dbReference>
<dbReference type="EMBL" id="CP036425">
    <property type="protein sequence ID" value="QDU34990.1"/>
    <property type="molecule type" value="Genomic_DNA"/>
</dbReference>
<evidence type="ECO:0000256" key="4">
    <source>
        <dbReference type="ARBA" id="ARBA00022968"/>
    </source>
</evidence>
<dbReference type="PANTHER" id="PTHR13572">
    <property type="entry name" value="ENDO-ALPHA-1,2-MANNOSIDASE"/>
    <property type="match status" value="1"/>
</dbReference>
<evidence type="ECO:0000313" key="10">
    <source>
        <dbReference type="EMBL" id="QDU34990.1"/>
    </source>
</evidence>
<evidence type="ECO:0000256" key="3">
    <source>
        <dbReference type="ARBA" id="ARBA00022801"/>
    </source>
</evidence>
<feature type="chain" id="PRO_5022061121" evidence="9">
    <location>
        <begin position="31"/>
        <end position="416"/>
    </location>
</feature>
<evidence type="ECO:0000256" key="5">
    <source>
        <dbReference type="ARBA" id="ARBA00022989"/>
    </source>
</evidence>
<reference evidence="10 11" key="1">
    <citation type="submission" date="2019-02" db="EMBL/GenBank/DDBJ databases">
        <title>Deep-cultivation of Planctomycetes and their phenomic and genomic characterization uncovers novel biology.</title>
        <authorList>
            <person name="Wiegand S."/>
            <person name="Jogler M."/>
            <person name="Boedeker C."/>
            <person name="Pinto D."/>
            <person name="Vollmers J."/>
            <person name="Rivas-Marin E."/>
            <person name="Kohn T."/>
            <person name="Peeters S.H."/>
            <person name="Heuer A."/>
            <person name="Rast P."/>
            <person name="Oberbeckmann S."/>
            <person name="Bunk B."/>
            <person name="Jeske O."/>
            <person name="Meyerdierks A."/>
            <person name="Storesund J.E."/>
            <person name="Kallscheuer N."/>
            <person name="Luecker S."/>
            <person name="Lage O.M."/>
            <person name="Pohl T."/>
            <person name="Merkel B.J."/>
            <person name="Hornburger P."/>
            <person name="Mueller R.-W."/>
            <person name="Bruemmer F."/>
            <person name="Labrenz M."/>
            <person name="Spormann A.M."/>
            <person name="Op den Camp H."/>
            <person name="Overmann J."/>
            <person name="Amann R."/>
            <person name="Jetten M.S.M."/>
            <person name="Mascher T."/>
            <person name="Medema M.H."/>
            <person name="Devos D.P."/>
            <person name="Kaster A.-K."/>
            <person name="Ovreas L."/>
            <person name="Rohde M."/>
            <person name="Galperin M.Y."/>
            <person name="Jogler C."/>
        </authorList>
    </citation>
    <scope>NUCLEOTIDE SEQUENCE [LARGE SCALE GENOMIC DNA]</scope>
    <source>
        <strain evidence="10 11">KS4</strain>
    </source>
</reference>
<evidence type="ECO:0000256" key="6">
    <source>
        <dbReference type="ARBA" id="ARBA00023034"/>
    </source>
</evidence>
<feature type="compositionally biased region" description="Basic and acidic residues" evidence="8">
    <location>
        <begin position="404"/>
        <end position="416"/>
    </location>
</feature>
<keyword evidence="6" id="KW-0333">Golgi apparatus</keyword>
<dbReference type="RefSeq" id="WP_200761302.1">
    <property type="nucleotide sequence ID" value="NZ_CP036425.1"/>
</dbReference>
<name>A0A517YXN3_9BACT</name>
<feature type="region of interest" description="Disordered" evidence="8">
    <location>
        <begin position="397"/>
        <end position="416"/>
    </location>
</feature>
<evidence type="ECO:0000256" key="7">
    <source>
        <dbReference type="ARBA" id="ARBA00023136"/>
    </source>
</evidence>
<keyword evidence="2" id="KW-0812">Transmembrane</keyword>
<keyword evidence="5" id="KW-1133">Transmembrane helix</keyword>
<proteinExistence type="predicted"/>
<evidence type="ECO:0000256" key="8">
    <source>
        <dbReference type="SAM" id="MobiDB-lite"/>
    </source>
</evidence>
<dbReference type="KEGG" id="pcor:KS4_30670"/>
<gene>
    <name evidence="10" type="ORF">KS4_30670</name>
</gene>
<keyword evidence="9" id="KW-0732">Signal</keyword>
<sequence precursor="true">MRPTLKQYPIPSLTIIISLALTLLTTSLHAQTLQNKAEWNVAGNGPHLIAHYMPWFAVTPENQPSNKIWQHWRWDDPAHRRDPNTKLDNGQRQISSVYYPAIGPYSSYDRSVIRYHIKTAQAIGVKAFVVIWYGPDTPDSDRIIPILLEEAENLDFKIAICYEEKINWAPYRDPKSRSEIVKTATADLDYILTNYGTHPAYLKRNNKPFVMQFNYWGEDDLGPRQILADEWQQIYTSLNNNLYFCRQNLDRPDLHGPLQSAFMWFKPNRDHWDQDFKHFSQTANNLKAQNKLDFFMTVICPGFDTTNVWGWGGGPRVLERNGNDILEYTMSRASEGNPELIQLMTWNDWEEATAIEPSREFGFDYLDAIEKWWSNQTGRPVDLKDNRAPLQEFINNMTPQQKAEFPKAEQSKLLKN</sequence>
<keyword evidence="7" id="KW-0472">Membrane</keyword>
<dbReference type="GO" id="GO:0004559">
    <property type="term" value="F:alpha-mannosidase activity"/>
    <property type="evidence" value="ECO:0007669"/>
    <property type="project" value="TreeGrafter"/>
</dbReference>
<protein>
    <submittedName>
        <fullName evidence="10">Glycosyl hydrolase family 71</fullName>
    </submittedName>
</protein>
<accession>A0A517YXN3</accession>
<dbReference type="Proteomes" id="UP000317369">
    <property type="component" value="Chromosome"/>
</dbReference>
<dbReference type="InterPro" id="IPR026071">
    <property type="entry name" value="Glyco_Hydrolase_99"/>
</dbReference>
<evidence type="ECO:0000256" key="9">
    <source>
        <dbReference type="SAM" id="SignalP"/>
    </source>
</evidence>
<dbReference type="AlphaFoldDB" id="A0A517YXN3"/>
<feature type="signal peptide" evidence="9">
    <location>
        <begin position="1"/>
        <end position="30"/>
    </location>
</feature>
<keyword evidence="3 10" id="KW-0378">Hydrolase</keyword>
<keyword evidence="11" id="KW-1185">Reference proteome</keyword>
<dbReference type="PANTHER" id="PTHR13572:SF4">
    <property type="entry name" value="RE57134P"/>
    <property type="match status" value="1"/>
</dbReference>
<keyword evidence="4" id="KW-0735">Signal-anchor</keyword>
<organism evidence="10 11">
    <name type="scientific">Poriferisphaera corsica</name>
    <dbReference type="NCBI Taxonomy" id="2528020"/>
    <lineage>
        <taxon>Bacteria</taxon>
        <taxon>Pseudomonadati</taxon>
        <taxon>Planctomycetota</taxon>
        <taxon>Phycisphaerae</taxon>
        <taxon>Phycisphaerales</taxon>
        <taxon>Phycisphaeraceae</taxon>
        <taxon>Poriferisphaera</taxon>
    </lineage>
</organism>
<dbReference type="Pfam" id="PF16317">
    <property type="entry name" value="Glyco_hydro_99"/>
    <property type="match status" value="1"/>
</dbReference>
<comment type="subcellular location">
    <subcellularLocation>
        <location evidence="1">Golgi apparatus membrane</location>
        <topology evidence="1">Single-pass type II membrane protein</topology>
    </subcellularLocation>
</comment>
<evidence type="ECO:0000256" key="2">
    <source>
        <dbReference type="ARBA" id="ARBA00022692"/>
    </source>
</evidence>
<evidence type="ECO:0000313" key="11">
    <source>
        <dbReference type="Proteomes" id="UP000317369"/>
    </source>
</evidence>